<dbReference type="PANTHER" id="PTHR13715:SF99">
    <property type="entry name" value="INOSITOL 1,4,5-TRISPHOSPHATE RECEPTOR-LIKE PROTEIN A"/>
    <property type="match status" value="1"/>
</dbReference>
<evidence type="ECO:0000313" key="2">
    <source>
        <dbReference type="EMBL" id="KAA6357954.1"/>
    </source>
</evidence>
<sequence length="291" mass="33457">MLWVTTSFGYYLPEWIDMRNVEEVIFIILFWIVVPTILMNVLLAVVVDALGDMRAQKSIEQEWQKSACLICGIQRHKLDKMGSGFTHHLRHEHDPIDYIHFFIMLIEERRIAASIQKDKLDLSAYTALPTIDELIINHNSQKKNVDFSLLKSQMQYVPVIYDQHYQLSGTEAIAHQLITSEKRVIPTRIFPVGFSFAIYENEQEIQSHKNVINIQEGQFDDAGNIRTQNTSLTMRESDILTGQSQVNASSNSRNVILAVTAVREMKQKLNMLQSECTDLKFQKLKSENPGS</sequence>
<keyword evidence="1" id="KW-0812">Transmembrane</keyword>
<keyword evidence="1" id="KW-0472">Membrane</keyword>
<dbReference type="InterPro" id="IPR015925">
    <property type="entry name" value="Ryanodine_IP3_receptor"/>
</dbReference>
<dbReference type="GO" id="GO:0006816">
    <property type="term" value="P:calcium ion transport"/>
    <property type="evidence" value="ECO:0007669"/>
    <property type="project" value="InterPro"/>
</dbReference>
<name>A0A5J4THV4_9EUKA</name>
<organism evidence="2 3">
    <name type="scientific">Streblomastix strix</name>
    <dbReference type="NCBI Taxonomy" id="222440"/>
    <lineage>
        <taxon>Eukaryota</taxon>
        <taxon>Metamonada</taxon>
        <taxon>Preaxostyla</taxon>
        <taxon>Oxymonadida</taxon>
        <taxon>Streblomastigidae</taxon>
        <taxon>Streblomastix</taxon>
    </lineage>
</organism>
<accession>A0A5J4THV4</accession>
<proteinExistence type="predicted"/>
<feature type="non-terminal residue" evidence="2">
    <location>
        <position position="291"/>
    </location>
</feature>
<gene>
    <name evidence="2" type="ORF">EZS28_046519</name>
</gene>
<reference evidence="2 3" key="1">
    <citation type="submission" date="2019-03" db="EMBL/GenBank/DDBJ databases">
        <title>Single cell metagenomics reveals metabolic interactions within the superorganism composed of flagellate Streblomastix strix and complex community of Bacteroidetes bacteria on its surface.</title>
        <authorList>
            <person name="Treitli S.C."/>
            <person name="Kolisko M."/>
            <person name="Husnik F."/>
            <person name="Keeling P."/>
            <person name="Hampl V."/>
        </authorList>
    </citation>
    <scope>NUCLEOTIDE SEQUENCE [LARGE SCALE GENOMIC DNA]</scope>
    <source>
        <strain evidence="2">ST1C</strain>
    </source>
</reference>
<dbReference type="EMBL" id="SNRW01030589">
    <property type="protein sequence ID" value="KAA6357954.1"/>
    <property type="molecule type" value="Genomic_DNA"/>
</dbReference>
<dbReference type="AlphaFoldDB" id="A0A5J4THV4"/>
<evidence type="ECO:0000313" key="3">
    <source>
        <dbReference type="Proteomes" id="UP000324800"/>
    </source>
</evidence>
<dbReference type="Proteomes" id="UP000324800">
    <property type="component" value="Unassembled WGS sequence"/>
</dbReference>
<dbReference type="PANTHER" id="PTHR13715">
    <property type="entry name" value="RYANODINE RECEPTOR AND IP3 RECEPTOR"/>
    <property type="match status" value="1"/>
</dbReference>
<protein>
    <recommendedName>
        <fullName evidence="4">Ion transport domain-containing protein</fullName>
    </recommendedName>
</protein>
<evidence type="ECO:0008006" key="4">
    <source>
        <dbReference type="Google" id="ProtNLM"/>
    </source>
</evidence>
<keyword evidence="1" id="KW-1133">Transmembrane helix</keyword>
<comment type="caution">
    <text evidence="2">The sequence shown here is derived from an EMBL/GenBank/DDBJ whole genome shotgun (WGS) entry which is preliminary data.</text>
</comment>
<feature type="transmembrane region" description="Helical" evidence="1">
    <location>
        <begin position="24"/>
        <end position="47"/>
    </location>
</feature>
<evidence type="ECO:0000256" key="1">
    <source>
        <dbReference type="SAM" id="Phobius"/>
    </source>
</evidence>